<evidence type="ECO:0000313" key="6">
    <source>
        <dbReference type="EMBL" id="MCS0631403.1"/>
    </source>
</evidence>
<comment type="similarity">
    <text evidence="1">Belongs to the LysR transcriptional regulatory family.</text>
</comment>
<organism evidence="6 7">
    <name type="scientific">Telluria mixta</name>
    <dbReference type="NCBI Taxonomy" id="34071"/>
    <lineage>
        <taxon>Bacteria</taxon>
        <taxon>Pseudomonadati</taxon>
        <taxon>Pseudomonadota</taxon>
        <taxon>Betaproteobacteria</taxon>
        <taxon>Burkholderiales</taxon>
        <taxon>Oxalobacteraceae</taxon>
        <taxon>Telluria group</taxon>
        <taxon>Telluria</taxon>
    </lineage>
</organism>
<dbReference type="EMBL" id="JANUHC010000007">
    <property type="protein sequence ID" value="MCS0631403.1"/>
    <property type="molecule type" value="Genomic_DNA"/>
</dbReference>
<reference evidence="6" key="1">
    <citation type="submission" date="2022-08" db="EMBL/GenBank/DDBJ databases">
        <title>Reclassification of Massilia species as members of the genera Telluria, Duganella, Pseudoduganella, Mokoshia gen. nov. and Zemynaea gen. nov. using orthogonal and non-orthogonal genome-based approaches.</title>
        <authorList>
            <person name="Bowman J.P."/>
        </authorList>
    </citation>
    <scope>NUCLEOTIDE SEQUENCE</scope>
    <source>
        <strain evidence="6">LMG 11547</strain>
    </source>
</reference>
<evidence type="ECO:0000256" key="4">
    <source>
        <dbReference type="ARBA" id="ARBA00023163"/>
    </source>
</evidence>
<gene>
    <name evidence="6" type="ORF">NX786_18915</name>
</gene>
<evidence type="ECO:0000256" key="2">
    <source>
        <dbReference type="ARBA" id="ARBA00023015"/>
    </source>
</evidence>
<dbReference type="SUPFAM" id="SSF53850">
    <property type="entry name" value="Periplasmic binding protein-like II"/>
    <property type="match status" value="1"/>
</dbReference>
<name>A0ABT2C1Z3_9BURK</name>
<keyword evidence="7" id="KW-1185">Reference proteome</keyword>
<dbReference type="PRINTS" id="PR00039">
    <property type="entry name" value="HTHLYSR"/>
</dbReference>
<accession>A0ABT2C1Z3</accession>
<dbReference type="InterPro" id="IPR000847">
    <property type="entry name" value="LysR_HTH_N"/>
</dbReference>
<dbReference type="InterPro" id="IPR036388">
    <property type="entry name" value="WH-like_DNA-bd_sf"/>
</dbReference>
<dbReference type="Pfam" id="PF03466">
    <property type="entry name" value="LysR_substrate"/>
    <property type="match status" value="1"/>
</dbReference>
<dbReference type="InterPro" id="IPR036390">
    <property type="entry name" value="WH_DNA-bd_sf"/>
</dbReference>
<keyword evidence="4" id="KW-0804">Transcription</keyword>
<protein>
    <submittedName>
        <fullName evidence="6">LysR family transcriptional regulator</fullName>
    </submittedName>
</protein>
<sequence>MDFRDLKYFEVIATEGNLARAAERVHRTQPALTKCIDRLEESLGSRLFEKDGRGMRLTAAGHVLLKRTRQMALMVEETAREMRDHAGGLQGQVRIGCVPTMAEHLMPAVFAQLLAEAPAITVTLAVAMNDNLLASLRDGEIDLVVGPMLDGDPDIVSEQIAEDTVVVMAGPHHPVFDAPRTLADLVHYKWMLPARSVASRQWIDQTFERHGLPRPDVQIESNVLNWILPMLETTPLLGFVTRFNLVSGRARVREVVLPEAQMKRRLGLAYRKNGYLSPVAARVADILRVRGKELLLI</sequence>
<dbReference type="Pfam" id="PF00126">
    <property type="entry name" value="HTH_1"/>
    <property type="match status" value="1"/>
</dbReference>
<evidence type="ECO:0000259" key="5">
    <source>
        <dbReference type="PROSITE" id="PS50931"/>
    </source>
</evidence>
<comment type="caution">
    <text evidence="6">The sequence shown here is derived from an EMBL/GenBank/DDBJ whole genome shotgun (WGS) entry which is preliminary data.</text>
</comment>
<evidence type="ECO:0000256" key="3">
    <source>
        <dbReference type="ARBA" id="ARBA00023125"/>
    </source>
</evidence>
<dbReference type="Gene3D" id="1.10.10.10">
    <property type="entry name" value="Winged helix-like DNA-binding domain superfamily/Winged helix DNA-binding domain"/>
    <property type="match status" value="1"/>
</dbReference>
<proteinExistence type="inferred from homology"/>
<evidence type="ECO:0000313" key="7">
    <source>
        <dbReference type="Proteomes" id="UP001165263"/>
    </source>
</evidence>
<dbReference type="Proteomes" id="UP001165263">
    <property type="component" value="Unassembled WGS sequence"/>
</dbReference>
<dbReference type="RefSeq" id="WP_259450483.1">
    <property type="nucleotide sequence ID" value="NZ_CP119520.1"/>
</dbReference>
<dbReference type="PANTHER" id="PTHR30419">
    <property type="entry name" value="HTH-TYPE TRANSCRIPTIONAL REGULATOR YBHD"/>
    <property type="match status" value="1"/>
</dbReference>
<evidence type="ECO:0000256" key="1">
    <source>
        <dbReference type="ARBA" id="ARBA00009437"/>
    </source>
</evidence>
<dbReference type="PANTHER" id="PTHR30419:SF8">
    <property type="entry name" value="NITROGEN ASSIMILATION TRANSCRIPTIONAL ACTIVATOR-RELATED"/>
    <property type="match status" value="1"/>
</dbReference>
<dbReference type="SUPFAM" id="SSF46785">
    <property type="entry name" value="Winged helix' DNA-binding domain"/>
    <property type="match status" value="1"/>
</dbReference>
<keyword evidence="3" id="KW-0238">DNA-binding</keyword>
<keyword evidence="2" id="KW-0805">Transcription regulation</keyword>
<dbReference type="InterPro" id="IPR005119">
    <property type="entry name" value="LysR_subst-bd"/>
</dbReference>
<dbReference type="InterPro" id="IPR050950">
    <property type="entry name" value="HTH-type_LysR_regulators"/>
</dbReference>
<dbReference type="Gene3D" id="3.40.190.290">
    <property type="match status" value="1"/>
</dbReference>
<feature type="domain" description="HTH lysR-type" evidence="5">
    <location>
        <begin position="1"/>
        <end position="58"/>
    </location>
</feature>
<dbReference type="PROSITE" id="PS50931">
    <property type="entry name" value="HTH_LYSR"/>
    <property type="match status" value="1"/>
</dbReference>